<protein>
    <submittedName>
        <fullName evidence="1">Uncharacterized protein</fullName>
    </submittedName>
</protein>
<sequence length="67" mass="7458">MSQQKREAAPLICDTTAGAIVARLCHGGRLFRKLAQLNRKPRHGTLLSVRSMVLSIRRDGGLVYRNV</sequence>
<name>A0A6M0IQ37_9BACT</name>
<gene>
    <name evidence="1" type="ORF">GK091_26180</name>
</gene>
<comment type="caution">
    <text evidence="1">The sequence shown here is derived from an EMBL/GenBank/DDBJ whole genome shotgun (WGS) entry which is preliminary data.</text>
</comment>
<evidence type="ECO:0000313" key="1">
    <source>
        <dbReference type="EMBL" id="NEU70388.1"/>
    </source>
</evidence>
<reference evidence="1 2" key="1">
    <citation type="submission" date="2020-02" db="EMBL/GenBank/DDBJ databases">
        <title>Draft genome sequence of two Spirosoma agri KCTC 52727 and Spirosoma terrae KCTC 52035.</title>
        <authorList>
            <person name="Rojas J."/>
            <person name="Ambika Manirajan B."/>
            <person name="Ratering S."/>
            <person name="Suarez C."/>
            <person name="Schnell S."/>
        </authorList>
    </citation>
    <scope>NUCLEOTIDE SEQUENCE [LARGE SCALE GENOMIC DNA]</scope>
    <source>
        <strain evidence="1 2">KCTC 52727</strain>
    </source>
</reference>
<dbReference type="Proteomes" id="UP000477386">
    <property type="component" value="Unassembled WGS sequence"/>
</dbReference>
<accession>A0A6M0IQ37</accession>
<dbReference type="EMBL" id="JAAGNZ010000004">
    <property type="protein sequence ID" value="NEU70388.1"/>
    <property type="molecule type" value="Genomic_DNA"/>
</dbReference>
<dbReference type="AlphaFoldDB" id="A0A6M0IQ37"/>
<keyword evidence="2" id="KW-1185">Reference proteome</keyword>
<dbReference type="RefSeq" id="WP_164043695.1">
    <property type="nucleotide sequence ID" value="NZ_JAAGNZ010000004.1"/>
</dbReference>
<organism evidence="1 2">
    <name type="scientific">Spirosoma agri</name>
    <dbReference type="NCBI Taxonomy" id="1987381"/>
    <lineage>
        <taxon>Bacteria</taxon>
        <taxon>Pseudomonadati</taxon>
        <taxon>Bacteroidota</taxon>
        <taxon>Cytophagia</taxon>
        <taxon>Cytophagales</taxon>
        <taxon>Cytophagaceae</taxon>
        <taxon>Spirosoma</taxon>
    </lineage>
</organism>
<proteinExistence type="predicted"/>
<evidence type="ECO:0000313" key="2">
    <source>
        <dbReference type="Proteomes" id="UP000477386"/>
    </source>
</evidence>